<sequence>MGRLDDTATVEIAGKIMIIAIIVLFLVVVFIIFLHLYAKWFWWRVEEPPQPQQSRRRRRRRFVFTPGQDPVRRGLDLSILRSLPVVVFQSRDFPDGLECAVCLSDVLEGEKARLLPKCNHGFHHDCIDMWFQSHSTCPLCRSSVAPQAQGSNNLTNLELNIQSPEEILISGYSMDSPDFPTNVLFWGDQTQVSTGGGSMEEGPSSASSAPSSSAGGGHDEMLVIDVPVQITDNLAEDQEPKLPTPTRLRSLKRLLSREKRVPPNCSIGSADV</sequence>
<name>A0AAD6P4A6_9ROSI</name>
<keyword evidence="7" id="KW-0479">Metal-binding</keyword>
<dbReference type="Pfam" id="PF13639">
    <property type="entry name" value="zf-RING_2"/>
    <property type="match status" value="1"/>
</dbReference>
<dbReference type="InterPro" id="IPR001841">
    <property type="entry name" value="Znf_RING"/>
</dbReference>
<dbReference type="GO" id="GO:0016020">
    <property type="term" value="C:membrane"/>
    <property type="evidence" value="ECO:0007669"/>
    <property type="project" value="UniProtKB-SubCell"/>
</dbReference>
<evidence type="ECO:0000256" key="2">
    <source>
        <dbReference type="ARBA" id="ARBA00004167"/>
    </source>
</evidence>
<keyword evidence="10" id="KW-0862">Zinc</keyword>
<evidence type="ECO:0000256" key="10">
    <source>
        <dbReference type="ARBA" id="ARBA00022833"/>
    </source>
</evidence>
<evidence type="ECO:0000256" key="16">
    <source>
        <dbReference type="SAM" id="Phobius"/>
    </source>
</evidence>
<evidence type="ECO:0000256" key="1">
    <source>
        <dbReference type="ARBA" id="ARBA00000900"/>
    </source>
</evidence>
<evidence type="ECO:0000256" key="11">
    <source>
        <dbReference type="ARBA" id="ARBA00022989"/>
    </source>
</evidence>
<dbReference type="GO" id="GO:0061630">
    <property type="term" value="F:ubiquitin protein ligase activity"/>
    <property type="evidence" value="ECO:0007669"/>
    <property type="project" value="UniProtKB-EC"/>
</dbReference>
<organism evidence="18 19">
    <name type="scientific">Salix udensis</name>
    <dbReference type="NCBI Taxonomy" id="889485"/>
    <lineage>
        <taxon>Eukaryota</taxon>
        <taxon>Viridiplantae</taxon>
        <taxon>Streptophyta</taxon>
        <taxon>Embryophyta</taxon>
        <taxon>Tracheophyta</taxon>
        <taxon>Spermatophyta</taxon>
        <taxon>Magnoliopsida</taxon>
        <taxon>eudicotyledons</taxon>
        <taxon>Gunneridae</taxon>
        <taxon>Pentapetalae</taxon>
        <taxon>rosids</taxon>
        <taxon>fabids</taxon>
        <taxon>Malpighiales</taxon>
        <taxon>Salicaceae</taxon>
        <taxon>Saliceae</taxon>
        <taxon>Salix</taxon>
    </lineage>
</organism>
<proteinExistence type="inferred from homology"/>
<feature type="compositionally biased region" description="Low complexity" evidence="15">
    <location>
        <begin position="200"/>
        <end position="213"/>
    </location>
</feature>
<evidence type="ECO:0000256" key="7">
    <source>
        <dbReference type="ARBA" id="ARBA00022723"/>
    </source>
</evidence>
<keyword evidence="9" id="KW-0833">Ubl conjugation pathway</keyword>
<evidence type="ECO:0000313" key="19">
    <source>
        <dbReference type="Proteomes" id="UP001162972"/>
    </source>
</evidence>
<comment type="similarity">
    <text evidence="13">Belongs to the RING-type zinc finger family. ATL subfamily.</text>
</comment>
<keyword evidence="12 16" id="KW-0472">Membrane</keyword>
<gene>
    <name evidence="18" type="ORF">OIU84_004542</name>
</gene>
<feature type="region of interest" description="Disordered" evidence="15">
    <location>
        <begin position="190"/>
        <end position="219"/>
    </location>
</feature>
<evidence type="ECO:0000313" key="18">
    <source>
        <dbReference type="EMBL" id="KAJ6415765.1"/>
    </source>
</evidence>
<reference evidence="18 19" key="1">
    <citation type="journal article" date="2023" name="Int. J. Mol. Sci.">
        <title>De Novo Assembly and Annotation of 11 Diverse Shrub Willow (Salix) Genomes Reveals Novel Gene Organization in Sex-Linked Regions.</title>
        <authorList>
            <person name="Hyden B."/>
            <person name="Feng K."/>
            <person name="Yates T.B."/>
            <person name="Jawdy S."/>
            <person name="Cereghino C."/>
            <person name="Smart L.B."/>
            <person name="Muchero W."/>
        </authorList>
    </citation>
    <scope>NUCLEOTIDE SEQUENCE [LARGE SCALE GENOMIC DNA]</scope>
    <source>
        <tissue evidence="18">Shoot tip</tissue>
    </source>
</reference>
<evidence type="ECO:0000256" key="12">
    <source>
        <dbReference type="ARBA" id="ARBA00023136"/>
    </source>
</evidence>
<dbReference type="CDD" id="cd16461">
    <property type="entry name" value="RING-H2_EL5-like"/>
    <property type="match status" value="1"/>
</dbReference>
<evidence type="ECO:0000256" key="15">
    <source>
        <dbReference type="SAM" id="MobiDB-lite"/>
    </source>
</evidence>
<evidence type="ECO:0000259" key="17">
    <source>
        <dbReference type="PROSITE" id="PS50089"/>
    </source>
</evidence>
<comment type="subcellular location">
    <subcellularLocation>
        <location evidence="2">Membrane</location>
        <topology evidence="2">Single-pass membrane protein</topology>
    </subcellularLocation>
</comment>
<dbReference type="EMBL" id="JAPFFJ010000012">
    <property type="protein sequence ID" value="KAJ6415765.1"/>
    <property type="molecule type" value="Genomic_DNA"/>
</dbReference>
<dbReference type="AlphaFoldDB" id="A0AAD6P4A6"/>
<evidence type="ECO:0000256" key="4">
    <source>
        <dbReference type="ARBA" id="ARBA00012483"/>
    </source>
</evidence>
<keyword evidence="8 14" id="KW-0863">Zinc-finger</keyword>
<keyword evidence="6 16" id="KW-0812">Transmembrane</keyword>
<dbReference type="InterPro" id="IPR013083">
    <property type="entry name" value="Znf_RING/FYVE/PHD"/>
</dbReference>
<evidence type="ECO:0000256" key="14">
    <source>
        <dbReference type="PROSITE-ProRule" id="PRU00175"/>
    </source>
</evidence>
<comment type="catalytic activity">
    <reaction evidence="1">
        <text>S-ubiquitinyl-[E2 ubiquitin-conjugating enzyme]-L-cysteine + [acceptor protein]-L-lysine = [E2 ubiquitin-conjugating enzyme]-L-cysteine + N(6)-ubiquitinyl-[acceptor protein]-L-lysine.</text>
        <dbReference type="EC" id="2.3.2.27"/>
    </reaction>
</comment>
<accession>A0AAD6P4A6</accession>
<dbReference type="SMART" id="SM00184">
    <property type="entry name" value="RING"/>
    <property type="match status" value="1"/>
</dbReference>
<dbReference type="Gene3D" id="3.30.40.10">
    <property type="entry name" value="Zinc/RING finger domain, C3HC4 (zinc finger)"/>
    <property type="match status" value="1"/>
</dbReference>
<evidence type="ECO:0000256" key="6">
    <source>
        <dbReference type="ARBA" id="ARBA00022692"/>
    </source>
</evidence>
<evidence type="ECO:0000256" key="9">
    <source>
        <dbReference type="ARBA" id="ARBA00022786"/>
    </source>
</evidence>
<dbReference type="SUPFAM" id="SSF57850">
    <property type="entry name" value="RING/U-box"/>
    <property type="match status" value="1"/>
</dbReference>
<evidence type="ECO:0000256" key="3">
    <source>
        <dbReference type="ARBA" id="ARBA00004906"/>
    </source>
</evidence>
<dbReference type="EC" id="2.3.2.27" evidence="4"/>
<protein>
    <recommendedName>
        <fullName evidence="4">RING-type E3 ubiquitin transferase</fullName>
        <ecNumber evidence="4">2.3.2.27</ecNumber>
    </recommendedName>
</protein>
<evidence type="ECO:0000256" key="13">
    <source>
        <dbReference type="ARBA" id="ARBA00024209"/>
    </source>
</evidence>
<dbReference type="Proteomes" id="UP001162972">
    <property type="component" value="Chromosome 3"/>
</dbReference>
<dbReference type="PROSITE" id="PS50089">
    <property type="entry name" value="ZF_RING_2"/>
    <property type="match status" value="1"/>
</dbReference>
<keyword evidence="5" id="KW-0808">Transferase</keyword>
<feature type="transmembrane region" description="Helical" evidence="16">
    <location>
        <begin position="12"/>
        <end position="34"/>
    </location>
</feature>
<evidence type="ECO:0000256" key="5">
    <source>
        <dbReference type="ARBA" id="ARBA00022679"/>
    </source>
</evidence>
<dbReference type="PANTHER" id="PTHR46913:SF1">
    <property type="entry name" value="RING-H2 FINGER PROTEIN ATL16"/>
    <property type="match status" value="1"/>
</dbReference>
<evidence type="ECO:0000256" key="8">
    <source>
        <dbReference type="ARBA" id="ARBA00022771"/>
    </source>
</evidence>
<dbReference type="InterPro" id="IPR044600">
    <property type="entry name" value="ATL1/ATL16-like"/>
</dbReference>
<dbReference type="PANTHER" id="PTHR46913">
    <property type="entry name" value="RING-H2 FINGER PROTEIN ATL16"/>
    <property type="match status" value="1"/>
</dbReference>
<dbReference type="GO" id="GO:0016567">
    <property type="term" value="P:protein ubiquitination"/>
    <property type="evidence" value="ECO:0007669"/>
    <property type="project" value="InterPro"/>
</dbReference>
<comment type="pathway">
    <text evidence="3">Protein modification; protein ubiquitination.</text>
</comment>
<dbReference type="GO" id="GO:0008270">
    <property type="term" value="F:zinc ion binding"/>
    <property type="evidence" value="ECO:0007669"/>
    <property type="project" value="UniProtKB-KW"/>
</dbReference>
<feature type="domain" description="RING-type" evidence="17">
    <location>
        <begin position="99"/>
        <end position="141"/>
    </location>
</feature>
<feature type="region of interest" description="Disordered" evidence="15">
    <location>
        <begin position="232"/>
        <end position="272"/>
    </location>
</feature>
<keyword evidence="11 16" id="KW-1133">Transmembrane helix</keyword>
<comment type="caution">
    <text evidence="18">The sequence shown here is derived from an EMBL/GenBank/DDBJ whole genome shotgun (WGS) entry which is preliminary data.</text>
</comment>
<dbReference type="FunFam" id="3.30.40.10:FF:000475">
    <property type="entry name" value="RING-H2 finger protein ATL3"/>
    <property type="match status" value="1"/>
</dbReference>
<keyword evidence="19" id="KW-1185">Reference proteome</keyword>